<evidence type="ECO:0000256" key="1">
    <source>
        <dbReference type="SAM" id="MobiDB-lite"/>
    </source>
</evidence>
<proteinExistence type="predicted"/>
<name>A0A195AWP6_9HYME</name>
<dbReference type="Proteomes" id="UP000078540">
    <property type="component" value="Unassembled WGS sequence"/>
</dbReference>
<reference evidence="2 3" key="1">
    <citation type="submission" date="2015-09" db="EMBL/GenBank/DDBJ databases">
        <title>Atta colombica WGS genome.</title>
        <authorList>
            <person name="Nygaard S."/>
            <person name="Hu H."/>
            <person name="Boomsma J."/>
            <person name="Zhang G."/>
        </authorList>
    </citation>
    <scope>NUCLEOTIDE SEQUENCE [LARGE SCALE GENOMIC DNA]</scope>
    <source>
        <strain evidence="2">Treedump-2</strain>
        <tissue evidence="2">Whole body</tissue>
    </source>
</reference>
<feature type="region of interest" description="Disordered" evidence="1">
    <location>
        <begin position="149"/>
        <end position="169"/>
    </location>
</feature>
<evidence type="ECO:0000313" key="2">
    <source>
        <dbReference type="EMBL" id="KYM76389.1"/>
    </source>
</evidence>
<feature type="compositionally biased region" description="Basic and acidic residues" evidence="1">
    <location>
        <begin position="284"/>
        <end position="313"/>
    </location>
</feature>
<evidence type="ECO:0000313" key="3">
    <source>
        <dbReference type="Proteomes" id="UP000078540"/>
    </source>
</evidence>
<feature type="region of interest" description="Disordered" evidence="1">
    <location>
        <begin position="1"/>
        <end position="21"/>
    </location>
</feature>
<organism evidence="2 3">
    <name type="scientific">Atta colombica</name>
    <dbReference type="NCBI Taxonomy" id="520822"/>
    <lineage>
        <taxon>Eukaryota</taxon>
        <taxon>Metazoa</taxon>
        <taxon>Ecdysozoa</taxon>
        <taxon>Arthropoda</taxon>
        <taxon>Hexapoda</taxon>
        <taxon>Insecta</taxon>
        <taxon>Pterygota</taxon>
        <taxon>Neoptera</taxon>
        <taxon>Endopterygota</taxon>
        <taxon>Hymenoptera</taxon>
        <taxon>Apocrita</taxon>
        <taxon>Aculeata</taxon>
        <taxon>Formicoidea</taxon>
        <taxon>Formicidae</taxon>
        <taxon>Myrmicinae</taxon>
        <taxon>Atta</taxon>
    </lineage>
</organism>
<keyword evidence="3" id="KW-1185">Reference proteome</keyword>
<feature type="region of interest" description="Disordered" evidence="1">
    <location>
        <begin position="284"/>
        <end position="319"/>
    </location>
</feature>
<protein>
    <submittedName>
        <fullName evidence="2">Uncharacterized protein</fullName>
    </submittedName>
</protein>
<feature type="compositionally biased region" description="Polar residues" evidence="1">
    <location>
        <begin position="336"/>
        <end position="356"/>
    </location>
</feature>
<feature type="compositionally biased region" description="Basic and acidic residues" evidence="1">
    <location>
        <begin position="149"/>
        <end position="158"/>
    </location>
</feature>
<dbReference type="AlphaFoldDB" id="A0A195AWP6"/>
<sequence>MASRALGAHRPGVVSRAATRGSSRRPFTRALFIPAPFCTCETFASERQPREGKGMNGGSDAISHQSRMAGTGKQVSFFNERKEGTTANPEAFSHSLLSVRSKGTRHDCAEKGTRGLSKLSIVSFHSRNRPRSGIPFDLHQPLDVYGESRSRLLDEGKRSSRLRSKRPTRLEADQLEDGFRLMKNISPADYTDSKFISCETNPSESLLKIVKLHEVKELNYPDVSLAGHVEKCRRNIELSRCKRESSSCSIYSDSLKLLIRKDREKETDLVIDRRVLHDRLNKGEKDRTREIEQKSRKEMRGKEEKKDNKDDVAPSRGICPRKRWNSCVRRRIVSDGSCNSQESPGESEEFLSSSMSGGAEERSWDGC</sequence>
<dbReference type="EMBL" id="KQ976731">
    <property type="protein sequence ID" value="KYM76389.1"/>
    <property type="molecule type" value="Genomic_DNA"/>
</dbReference>
<feature type="region of interest" description="Disordered" evidence="1">
    <location>
        <begin position="335"/>
        <end position="367"/>
    </location>
</feature>
<feature type="region of interest" description="Disordered" evidence="1">
    <location>
        <begin position="48"/>
        <end position="70"/>
    </location>
</feature>
<accession>A0A195AWP6</accession>
<gene>
    <name evidence="2" type="ORF">ALC53_13416</name>
</gene>